<dbReference type="GO" id="GO:0042242">
    <property type="term" value="F:cobyrinic acid a,c-diamide synthase activity"/>
    <property type="evidence" value="ECO:0007669"/>
    <property type="project" value="InterPro"/>
</dbReference>
<dbReference type="PANTHER" id="PTHR43873">
    <property type="entry name" value="COBYRINATE A,C-DIAMIDE SYNTHASE"/>
    <property type="match status" value="1"/>
</dbReference>
<evidence type="ECO:0000256" key="6">
    <source>
        <dbReference type="ARBA" id="ARBA00022741"/>
    </source>
</evidence>
<evidence type="ECO:0000256" key="1">
    <source>
        <dbReference type="ARBA" id="ARBA00001946"/>
    </source>
</evidence>
<dbReference type="SUPFAM" id="SSF52317">
    <property type="entry name" value="Class I glutamine amidotransferase-like"/>
    <property type="match status" value="1"/>
</dbReference>
<dbReference type="Pfam" id="PF01656">
    <property type="entry name" value="CbiA"/>
    <property type="match status" value="1"/>
</dbReference>
<dbReference type="InterPro" id="IPR027417">
    <property type="entry name" value="P-loop_NTPase"/>
</dbReference>
<keyword evidence="7" id="KW-0067">ATP-binding</keyword>
<dbReference type="Pfam" id="PF07685">
    <property type="entry name" value="GATase_3"/>
    <property type="match status" value="1"/>
</dbReference>
<reference evidence="12 13" key="1">
    <citation type="submission" date="2018-06" db="EMBL/GenBank/DDBJ databases">
        <title>OYT1 Genome Sequencing.</title>
        <authorList>
            <person name="Kato S."/>
            <person name="Itoh T."/>
            <person name="Ohkuma M."/>
        </authorList>
    </citation>
    <scope>NUCLEOTIDE SEQUENCE [LARGE SCALE GENOMIC DNA]</scope>
    <source>
        <strain evidence="12 13">OYT1</strain>
    </source>
</reference>
<dbReference type="SUPFAM" id="SSF52540">
    <property type="entry name" value="P-loop containing nucleoside triphosphate hydrolases"/>
    <property type="match status" value="1"/>
</dbReference>
<keyword evidence="8" id="KW-0460">Magnesium</keyword>
<dbReference type="AlphaFoldDB" id="A0A2Z6GBT6"/>
<dbReference type="RefSeq" id="WP_062627116.1">
    <property type="nucleotide sequence ID" value="NZ_AP018738.1"/>
</dbReference>
<proteinExistence type="inferred from homology"/>
<dbReference type="OrthoDB" id="9764035at2"/>
<organism evidence="12 13">
    <name type="scientific">Ferriphaselus amnicola</name>
    <dbReference type="NCBI Taxonomy" id="1188319"/>
    <lineage>
        <taxon>Bacteria</taxon>
        <taxon>Pseudomonadati</taxon>
        <taxon>Pseudomonadota</taxon>
        <taxon>Betaproteobacteria</taxon>
        <taxon>Nitrosomonadales</taxon>
        <taxon>Gallionellaceae</taxon>
        <taxon>Ferriphaselus</taxon>
    </lineage>
</organism>
<keyword evidence="5" id="KW-0436">Ligase</keyword>
<gene>
    <name evidence="12" type="ORF">OYT1_ch1293</name>
</gene>
<dbReference type="Proteomes" id="UP000033070">
    <property type="component" value="Chromosome"/>
</dbReference>
<evidence type="ECO:0000256" key="4">
    <source>
        <dbReference type="ARBA" id="ARBA00022573"/>
    </source>
</evidence>
<dbReference type="Gene3D" id="3.40.50.880">
    <property type="match status" value="1"/>
</dbReference>
<dbReference type="STRING" id="1188319.OYT1_01953"/>
<evidence type="ECO:0000256" key="7">
    <source>
        <dbReference type="ARBA" id="ARBA00022840"/>
    </source>
</evidence>
<keyword evidence="9" id="KW-0315">Glutamine amidotransferase</keyword>
<dbReference type="Gene3D" id="3.40.50.300">
    <property type="entry name" value="P-loop containing nucleotide triphosphate hydrolases"/>
    <property type="match status" value="1"/>
</dbReference>
<dbReference type="InterPro" id="IPR004484">
    <property type="entry name" value="CbiA/CobB_synth"/>
</dbReference>
<comment type="similarity">
    <text evidence="3">Belongs to the CobB/CobQ family. CobQ subfamily.</text>
</comment>
<dbReference type="PROSITE" id="PS51274">
    <property type="entry name" value="GATASE_COBBQ"/>
    <property type="match status" value="1"/>
</dbReference>
<evidence type="ECO:0000259" key="10">
    <source>
        <dbReference type="Pfam" id="PF01656"/>
    </source>
</evidence>
<sequence length="428" mass="45658">MRFCPALFISAPASGQGKTTVTAAIAAYHRGQGRRVRVFKTGPDFIDPTILATASGQAVYQLDLWMGSVDECCARLYDAAGEADLILIEGVMGLFDGKPSSADLARQFGVPILAVIDASAMAQTFAALAVGLARLDSELPFFGVLANRVASTRHAEMLTEHLPDDLNFCGALPRTAEITLPERHLGLLQAAELPDITARITHAATLWAQYGVTELPPAVGFLPAPLVALQGGLAGVRIAVARDAAFSFLYQANLDVLRELGAELRFFSPLEDANLPDCDSVYLPGGYPELHLKKLSSNATMLTALRNHHSAEKPILAECGGMLYALQSLADKQGASANLLGLLNSTATMQPRLTALALQSAVLPQGTLRGHTFHYSKLESDLLPVARGACPNGYATSEAVYQQGRLTASYIHFYFPSNPLAVAQLFLP</sequence>
<dbReference type="PANTHER" id="PTHR43873:SF1">
    <property type="entry name" value="COBYRINATE A,C-DIAMIDE SYNTHASE"/>
    <property type="match status" value="1"/>
</dbReference>
<keyword evidence="13" id="KW-1185">Reference proteome</keyword>
<dbReference type="KEGG" id="fam:OYT1_ch1293"/>
<evidence type="ECO:0000256" key="5">
    <source>
        <dbReference type="ARBA" id="ARBA00022598"/>
    </source>
</evidence>
<comment type="cofactor">
    <cofactor evidence="1">
        <name>Mg(2+)</name>
        <dbReference type="ChEBI" id="CHEBI:18420"/>
    </cofactor>
</comment>
<feature type="domain" description="CobB/CobQ-like glutamine amidotransferase" evidence="11">
    <location>
        <begin position="237"/>
        <end position="418"/>
    </location>
</feature>
<evidence type="ECO:0000256" key="2">
    <source>
        <dbReference type="ARBA" id="ARBA00004953"/>
    </source>
</evidence>
<evidence type="ECO:0000256" key="3">
    <source>
        <dbReference type="ARBA" id="ARBA00006205"/>
    </source>
</evidence>
<dbReference type="GO" id="GO:0005524">
    <property type="term" value="F:ATP binding"/>
    <property type="evidence" value="ECO:0007669"/>
    <property type="project" value="UniProtKB-KW"/>
</dbReference>
<dbReference type="InterPro" id="IPR029062">
    <property type="entry name" value="Class_I_gatase-like"/>
</dbReference>
<dbReference type="CDD" id="cd03130">
    <property type="entry name" value="GATase1_CobB"/>
    <property type="match status" value="1"/>
</dbReference>
<keyword evidence="4" id="KW-0169">Cobalamin biosynthesis</keyword>
<accession>A0A2Z6GBT6</accession>
<keyword evidence="6" id="KW-0547">Nucleotide-binding</keyword>
<evidence type="ECO:0000256" key="8">
    <source>
        <dbReference type="ARBA" id="ARBA00022842"/>
    </source>
</evidence>
<evidence type="ECO:0000256" key="9">
    <source>
        <dbReference type="ARBA" id="ARBA00022962"/>
    </source>
</evidence>
<comment type="pathway">
    <text evidence="2">Cofactor biosynthesis; adenosylcobalamin biosynthesis.</text>
</comment>
<evidence type="ECO:0000313" key="13">
    <source>
        <dbReference type="Proteomes" id="UP000033070"/>
    </source>
</evidence>
<name>A0A2Z6GBT6_9PROT</name>
<dbReference type="NCBIfam" id="NF002204">
    <property type="entry name" value="PRK01077.1"/>
    <property type="match status" value="1"/>
</dbReference>
<evidence type="ECO:0000313" key="12">
    <source>
        <dbReference type="EMBL" id="BBE50850.1"/>
    </source>
</evidence>
<dbReference type="InterPro" id="IPR002586">
    <property type="entry name" value="CobQ/CobB/MinD/ParA_Nub-bd_dom"/>
</dbReference>
<dbReference type="GO" id="GO:0009236">
    <property type="term" value="P:cobalamin biosynthetic process"/>
    <property type="evidence" value="ECO:0007669"/>
    <property type="project" value="UniProtKB-KW"/>
</dbReference>
<dbReference type="InterPro" id="IPR011698">
    <property type="entry name" value="GATase_3"/>
</dbReference>
<protein>
    <submittedName>
        <fullName evidence="12">Cobyrinate a,c-diamide synthase</fullName>
    </submittedName>
</protein>
<dbReference type="EMBL" id="AP018738">
    <property type="protein sequence ID" value="BBE50850.1"/>
    <property type="molecule type" value="Genomic_DNA"/>
</dbReference>
<feature type="domain" description="CobQ/CobB/MinD/ParA nucleotide binding" evidence="10">
    <location>
        <begin position="8"/>
        <end position="185"/>
    </location>
</feature>
<evidence type="ECO:0000259" key="11">
    <source>
        <dbReference type="Pfam" id="PF07685"/>
    </source>
</evidence>